<organism evidence="8 9">
    <name type="scientific">Macaca fascicularis</name>
    <name type="common">Crab-eating macaque</name>
    <name type="synonym">Cynomolgus monkey</name>
    <dbReference type="NCBI Taxonomy" id="9541"/>
    <lineage>
        <taxon>Eukaryota</taxon>
        <taxon>Metazoa</taxon>
        <taxon>Chordata</taxon>
        <taxon>Craniata</taxon>
        <taxon>Vertebrata</taxon>
        <taxon>Euteleostomi</taxon>
        <taxon>Mammalia</taxon>
        <taxon>Eutheria</taxon>
        <taxon>Euarchontoglires</taxon>
        <taxon>Primates</taxon>
        <taxon>Haplorrhini</taxon>
        <taxon>Catarrhini</taxon>
        <taxon>Cercopithecidae</taxon>
        <taxon>Cercopithecinae</taxon>
        <taxon>Macaca</taxon>
    </lineage>
</organism>
<keyword evidence="5 6" id="KW-0472">Membrane</keyword>
<dbReference type="Proteomes" id="UP000233100">
    <property type="component" value="Chromosome 11"/>
</dbReference>
<evidence type="ECO:0000256" key="4">
    <source>
        <dbReference type="ARBA" id="ARBA00022989"/>
    </source>
</evidence>
<reference evidence="8" key="3">
    <citation type="submission" date="2025-09" db="UniProtKB">
        <authorList>
            <consortium name="Ensembl"/>
        </authorList>
    </citation>
    <scope>IDENTIFICATION</scope>
</reference>
<evidence type="ECO:0000313" key="8">
    <source>
        <dbReference type="Ensembl" id="ENSMFAP00000003973.2"/>
    </source>
</evidence>
<evidence type="ECO:0000256" key="2">
    <source>
        <dbReference type="ARBA" id="ARBA00006824"/>
    </source>
</evidence>
<dbReference type="STRING" id="9541.ENSMFAP00000003973"/>
<dbReference type="VEuPathDB" id="HostDB:ENSMFAG00000001706"/>
<evidence type="ECO:0000256" key="3">
    <source>
        <dbReference type="ARBA" id="ARBA00022692"/>
    </source>
</evidence>
<dbReference type="Bgee" id="ENSMFAG00000001706">
    <property type="expression patterns" value="Expressed in liver and 13 other cell types or tissues"/>
</dbReference>
<evidence type="ECO:0000256" key="6">
    <source>
        <dbReference type="RuleBase" id="RU363053"/>
    </source>
</evidence>
<evidence type="ECO:0000256" key="7">
    <source>
        <dbReference type="SAM" id="MobiDB-lite"/>
    </source>
</evidence>
<evidence type="ECO:0000256" key="5">
    <source>
        <dbReference type="ARBA" id="ARBA00023136"/>
    </source>
</evidence>
<dbReference type="PANTHER" id="PTHR11266:SF80">
    <property type="entry name" value="PEROXISOMAL MEMBRANE PROTEIN 2"/>
    <property type="match status" value="1"/>
</dbReference>
<dbReference type="Ensembl" id="ENSMFAT00000022634.2">
    <property type="protein sequence ID" value="ENSMFAP00000003973.2"/>
    <property type="gene ID" value="ENSMFAG00000001706.2"/>
</dbReference>
<proteinExistence type="inferred from homology"/>
<keyword evidence="9" id="KW-1185">Reference proteome</keyword>
<protein>
    <submittedName>
        <fullName evidence="8">Peroxisomal membrane protein 2</fullName>
    </submittedName>
</protein>
<name>A0A2K5TV73_MACFA</name>
<keyword evidence="3 6" id="KW-0812">Transmembrane</keyword>
<dbReference type="GO" id="GO:0032991">
    <property type="term" value="C:protein-containing complex"/>
    <property type="evidence" value="ECO:0007669"/>
    <property type="project" value="Ensembl"/>
</dbReference>
<dbReference type="GO" id="GO:0005778">
    <property type="term" value="C:peroxisomal membrane"/>
    <property type="evidence" value="ECO:0007669"/>
    <property type="project" value="Ensembl"/>
</dbReference>
<reference evidence="8 9" key="1">
    <citation type="submission" date="2013-03" db="EMBL/GenBank/DDBJ databases">
        <authorList>
            <person name="Warren W."/>
            <person name="Wilson R.K."/>
        </authorList>
    </citation>
    <scope>NUCLEOTIDE SEQUENCE</scope>
</reference>
<sequence length="228" mass="25626">MSGLPHSALRASGSAPGLPEVGSMPPAARRWGGDGAGRVQAAGRSRARALPRRALAQYLLFLRLYPVLTKAATSGILSALGNFLAQMIEKKRKKEHSRNLDVGGPLRYAVYGFFFTGPLSHFFYLFMEHWIPPEVPLAGLRRLLLDRLVFAPAFLMLFFLIMNFLEGKDTSAFATKMRGGFWPALRMNWRVWTPVQFININYIPLKFRVLFANLAALFWYAYLASLGK</sequence>
<dbReference type="AlphaFoldDB" id="A0A2K5TV73"/>
<evidence type="ECO:0000256" key="1">
    <source>
        <dbReference type="ARBA" id="ARBA00004141"/>
    </source>
</evidence>
<evidence type="ECO:0000313" key="9">
    <source>
        <dbReference type="Proteomes" id="UP000233100"/>
    </source>
</evidence>
<feature type="transmembrane region" description="Helical" evidence="6">
    <location>
        <begin position="64"/>
        <end position="85"/>
    </location>
</feature>
<feature type="region of interest" description="Disordered" evidence="7">
    <location>
        <begin position="1"/>
        <end position="37"/>
    </location>
</feature>
<feature type="transmembrane region" description="Helical" evidence="6">
    <location>
        <begin position="147"/>
        <end position="165"/>
    </location>
</feature>
<comment type="similarity">
    <text evidence="2 6">Belongs to the peroxisomal membrane protein PXMP2/4 family.</text>
</comment>
<dbReference type="Pfam" id="PF04117">
    <property type="entry name" value="Mpv17_PMP22"/>
    <property type="match status" value="1"/>
</dbReference>
<dbReference type="InterPro" id="IPR007248">
    <property type="entry name" value="Mpv17_PMP22"/>
</dbReference>
<accession>A0A2K5TV73</accession>
<comment type="subcellular location">
    <subcellularLocation>
        <location evidence="1">Membrane</location>
        <topology evidence="1">Multi-pass membrane protein</topology>
    </subcellularLocation>
</comment>
<feature type="transmembrane region" description="Helical" evidence="6">
    <location>
        <begin position="207"/>
        <end position="225"/>
    </location>
</feature>
<reference evidence="8" key="2">
    <citation type="submission" date="2025-08" db="UniProtKB">
        <authorList>
            <consortium name="Ensembl"/>
        </authorList>
    </citation>
    <scope>IDENTIFICATION</scope>
</reference>
<keyword evidence="4 6" id="KW-1133">Transmembrane helix</keyword>
<gene>
    <name evidence="8" type="primary">PXMP2</name>
</gene>
<dbReference type="PANTHER" id="PTHR11266">
    <property type="entry name" value="PEROXISOMAL MEMBRANE PROTEIN 2, PXMP2 MPV17"/>
    <property type="match status" value="1"/>
</dbReference>
<dbReference type="GeneTree" id="ENSGT00940000161539"/>
<feature type="transmembrane region" description="Helical" evidence="6">
    <location>
        <begin position="106"/>
        <end position="127"/>
    </location>
</feature>